<dbReference type="EMBL" id="SWLB01000012">
    <property type="protein sequence ID" value="KAF3331503.1"/>
    <property type="molecule type" value="Genomic_DNA"/>
</dbReference>
<proteinExistence type="predicted"/>
<evidence type="ECO:0000313" key="2">
    <source>
        <dbReference type="Proteomes" id="UP000623129"/>
    </source>
</evidence>
<evidence type="ECO:0000313" key="1">
    <source>
        <dbReference type="EMBL" id="KAF3331503.1"/>
    </source>
</evidence>
<dbReference type="Proteomes" id="UP000623129">
    <property type="component" value="Unassembled WGS sequence"/>
</dbReference>
<sequence length="88" mass="10100">MTVNEYGCFPCLELFVVGREELKRQLDYTTLQGLLTQPHIFQVSLVVYLLSCLAKLREHPNCRSIVCTSSDIIRVCDINYVYQDINVG</sequence>
<accession>A0A833R0Z7</accession>
<name>A0A833R0Z7_9POAL</name>
<gene>
    <name evidence="1" type="ORF">FCM35_KLT02909</name>
</gene>
<reference evidence="1" key="1">
    <citation type="submission" date="2020-01" db="EMBL/GenBank/DDBJ databases">
        <title>Genome sequence of Kobresia littledalei, the first chromosome-level genome in the family Cyperaceae.</title>
        <authorList>
            <person name="Qu G."/>
        </authorList>
    </citation>
    <scope>NUCLEOTIDE SEQUENCE</scope>
    <source>
        <strain evidence="1">C.B.Clarke</strain>
        <tissue evidence="1">Leaf</tissue>
    </source>
</reference>
<keyword evidence="2" id="KW-1185">Reference proteome</keyword>
<organism evidence="1 2">
    <name type="scientific">Carex littledalei</name>
    <dbReference type="NCBI Taxonomy" id="544730"/>
    <lineage>
        <taxon>Eukaryota</taxon>
        <taxon>Viridiplantae</taxon>
        <taxon>Streptophyta</taxon>
        <taxon>Embryophyta</taxon>
        <taxon>Tracheophyta</taxon>
        <taxon>Spermatophyta</taxon>
        <taxon>Magnoliopsida</taxon>
        <taxon>Liliopsida</taxon>
        <taxon>Poales</taxon>
        <taxon>Cyperaceae</taxon>
        <taxon>Cyperoideae</taxon>
        <taxon>Cariceae</taxon>
        <taxon>Carex</taxon>
        <taxon>Carex subgen. Euthyceras</taxon>
    </lineage>
</organism>
<comment type="caution">
    <text evidence="1">The sequence shown here is derived from an EMBL/GenBank/DDBJ whole genome shotgun (WGS) entry which is preliminary data.</text>
</comment>
<dbReference type="AlphaFoldDB" id="A0A833R0Z7"/>
<protein>
    <submittedName>
        <fullName evidence="1">Uncharacterized protein</fullName>
    </submittedName>
</protein>